<sequence length="517" mass="51687">MPPMAPDSPSTAALEAAIAAGEVVSEVGEHAPPESAHGGDGDTIVAVVTGAQPGAAVAIVRLSGPEAVAVAQRVFRQSGGHRGDQGGTQAPWQPETHCVYHGRLVDDSGAALDEVLALAMLAPRSYTREDVVELHTHGGAVCAARAVTACLAAGARRARAGEFTLRAFLNGRLDLAQAEAVAALVGARTAAAADSALAGLAGGAGAAVAAMRAAALSLLAEIEAGIDFEVELPQADVAALRTRLEALRNDVEGALATARRGQLLNRGLQVALVGRPNVGKSSLLNALSGSERAIVTHIPGTTRDVVEAGMEVGGVAVTLLDTAGLRAASDAVERIGVARSHAAAAAADVVMLVYDAQVGWTEADAAAAEGLWGGRQANQSLPRPALAGAGRLLHARSAADAAAAATSPAGTAAVATAGADDEATTHRADGAAVAHAAGLAQVAPGGQAWAVNERQAEALQRAAEALRCAAASAADGLPLDFWALDLRGALLALGEVTGDEASEQVLDEVFSSFCIGK</sequence>
<dbReference type="InterPro" id="IPR025867">
    <property type="entry name" value="MnmE_helical"/>
</dbReference>
<dbReference type="InterPro" id="IPR027417">
    <property type="entry name" value="P-loop_NTPase"/>
</dbReference>
<dbReference type="InterPro" id="IPR027266">
    <property type="entry name" value="TrmE/GcvT-like"/>
</dbReference>
<dbReference type="GO" id="GO:0042802">
    <property type="term" value="F:identical protein binding"/>
    <property type="evidence" value="ECO:0007669"/>
    <property type="project" value="UniProtKB-ARBA"/>
</dbReference>
<dbReference type="NCBIfam" id="TIGR00231">
    <property type="entry name" value="small_GTP"/>
    <property type="match status" value="1"/>
</dbReference>
<dbReference type="Pfam" id="PF10396">
    <property type="entry name" value="TrmE_N"/>
    <property type="match status" value="1"/>
</dbReference>
<dbReference type="GO" id="GO:0005525">
    <property type="term" value="F:GTP binding"/>
    <property type="evidence" value="ECO:0007669"/>
    <property type="project" value="UniProtKB-KW"/>
</dbReference>
<dbReference type="GO" id="GO:0030488">
    <property type="term" value="P:tRNA methylation"/>
    <property type="evidence" value="ECO:0007669"/>
    <property type="project" value="TreeGrafter"/>
</dbReference>
<dbReference type="PANTHER" id="PTHR42714:SF2">
    <property type="entry name" value="TRNA MODIFICATION GTPASE GTPBP3, MITOCHONDRIAL"/>
    <property type="match status" value="1"/>
</dbReference>
<dbReference type="Gene3D" id="3.30.1360.120">
    <property type="entry name" value="Probable tRNA modification gtpase trme, domain 1"/>
    <property type="match status" value="1"/>
</dbReference>
<keyword evidence="5 10" id="KW-0547">Nucleotide-binding</keyword>
<keyword evidence="7" id="KW-0460">Magnesium</keyword>
<keyword evidence="6" id="KW-0378">Hydrolase</keyword>
<dbReference type="FunFam" id="3.30.1360.120:FF:000003">
    <property type="entry name" value="tRNA modification GTPase MnmE"/>
    <property type="match status" value="1"/>
</dbReference>
<dbReference type="GO" id="GO:0009507">
    <property type="term" value="C:chloroplast"/>
    <property type="evidence" value="ECO:0007669"/>
    <property type="project" value="UniProtKB-SubCell"/>
</dbReference>
<evidence type="ECO:0000256" key="7">
    <source>
        <dbReference type="ARBA" id="ARBA00022842"/>
    </source>
</evidence>
<dbReference type="SUPFAM" id="SSF52540">
    <property type="entry name" value="P-loop containing nucleoside triphosphate hydrolases"/>
    <property type="match status" value="1"/>
</dbReference>
<evidence type="ECO:0000313" key="15">
    <source>
        <dbReference type="Proteomes" id="UP001445335"/>
    </source>
</evidence>
<evidence type="ECO:0000256" key="5">
    <source>
        <dbReference type="ARBA" id="ARBA00022741"/>
    </source>
</evidence>
<dbReference type="InterPro" id="IPR004520">
    <property type="entry name" value="GTPase_MnmE"/>
</dbReference>
<evidence type="ECO:0000256" key="2">
    <source>
        <dbReference type="ARBA" id="ARBA00011043"/>
    </source>
</evidence>
<evidence type="ECO:0000256" key="9">
    <source>
        <dbReference type="ARBA" id="ARBA00023134"/>
    </source>
</evidence>
<name>A0AAW1R0P9_9CHLO</name>
<evidence type="ECO:0000259" key="13">
    <source>
        <dbReference type="Pfam" id="PF12631"/>
    </source>
</evidence>
<keyword evidence="15" id="KW-1185">Reference proteome</keyword>
<keyword evidence="4" id="KW-0479">Metal-binding</keyword>
<dbReference type="Pfam" id="PF01926">
    <property type="entry name" value="MMR_HSR1"/>
    <property type="match status" value="1"/>
</dbReference>
<keyword evidence="3 10" id="KW-0819">tRNA processing</keyword>
<evidence type="ECO:0000259" key="12">
    <source>
        <dbReference type="Pfam" id="PF10396"/>
    </source>
</evidence>
<protein>
    <recommendedName>
        <fullName evidence="16">tRNA modification GTPase</fullName>
    </recommendedName>
</protein>
<feature type="domain" description="G" evidence="11">
    <location>
        <begin position="269"/>
        <end position="369"/>
    </location>
</feature>
<comment type="similarity">
    <text evidence="2 10">Belongs to the TRAFAC class TrmE-Era-EngA-EngB-Septin-like GTPase superfamily. TrmE GTPase family.</text>
</comment>
<evidence type="ECO:0000313" key="14">
    <source>
        <dbReference type="EMBL" id="KAK9827404.1"/>
    </source>
</evidence>
<dbReference type="InterPro" id="IPR027368">
    <property type="entry name" value="MnmE_dom2"/>
</dbReference>
<dbReference type="Proteomes" id="UP001445335">
    <property type="component" value="Unassembled WGS sequence"/>
</dbReference>
<evidence type="ECO:0000256" key="4">
    <source>
        <dbReference type="ARBA" id="ARBA00022723"/>
    </source>
</evidence>
<dbReference type="InterPro" id="IPR031168">
    <property type="entry name" value="G_TrmE"/>
</dbReference>
<organism evidence="14 15">
    <name type="scientific">Elliptochloris bilobata</name>
    <dbReference type="NCBI Taxonomy" id="381761"/>
    <lineage>
        <taxon>Eukaryota</taxon>
        <taxon>Viridiplantae</taxon>
        <taxon>Chlorophyta</taxon>
        <taxon>core chlorophytes</taxon>
        <taxon>Trebouxiophyceae</taxon>
        <taxon>Trebouxiophyceae incertae sedis</taxon>
        <taxon>Elliptochloris clade</taxon>
        <taxon>Elliptochloris</taxon>
    </lineage>
</organism>
<dbReference type="EMBL" id="JALJOU010000058">
    <property type="protein sequence ID" value="KAK9827404.1"/>
    <property type="molecule type" value="Genomic_DNA"/>
</dbReference>
<dbReference type="InterPro" id="IPR006073">
    <property type="entry name" value="GTP-bd"/>
</dbReference>
<accession>A0AAW1R0P9</accession>
<dbReference type="CDD" id="cd04164">
    <property type="entry name" value="trmE"/>
    <property type="match status" value="1"/>
</dbReference>
<dbReference type="SUPFAM" id="SSF116878">
    <property type="entry name" value="TrmE connector domain"/>
    <property type="match status" value="1"/>
</dbReference>
<dbReference type="Pfam" id="PF12631">
    <property type="entry name" value="MnmE_helical"/>
    <property type="match status" value="1"/>
</dbReference>
<evidence type="ECO:0000259" key="11">
    <source>
        <dbReference type="Pfam" id="PF01926"/>
    </source>
</evidence>
<dbReference type="GO" id="GO:0003924">
    <property type="term" value="F:GTPase activity"/>
    <property type="evidence" value="ECO:0007669"/>
    <property type="project" value="InterPro"/>
</dbReference>
<feature type="domain" description="MnmE helical" evidence="13">
    <location>
        <begin position="175"/>
        <end position="514"/>
    </location>
</feature>
<evidence type="ECO:0000256" key="1">
    <source>
        <dbReference type="ARBA" id="ARBA00004229"/>
    </source>
</evidence>
<proteinExistence type="inferred from homology"/>
<gene>
    <name evidence="14" type="ORF">WJX81_008606</name>
</gene>
<dbReference type="HAMAP" id="MF_00379">
    <property type="entry name" value="GTPase_MnmE"/>
    <property type="match status" value="1"/>
</dbReference>
<dbReference type="PANTHER" id="PTHR42714">
    <property type="entry name" value="TRNA MODIFICATION GTPASE GTPBP3"/>
    <property type="match status" value="1"/>
</dbReference>
<dbReference type="GO" id="GO:0046872">
    <property type="term" value="F:metal ion binding"/>
    <property type="evidence" value="ECO:0007669"/>
    <property type="project" value="UniProtKB-KW"/>
</dbReference>
<dbReference type="GO" id="GO:0005829">
    <property type="term" value="C:cytosol"/>
    <property type="evidence" value="ECO:0007669"/>
    <property type="project" value="TreeGrafter"/>
</dbReference>
<evidence type="ECO:0000256" key="10">
    <source>
        <dbReference type="RuleBase" id="RU003313"/>
    </source>
</evidence>
<dbReference type="Gene3D" id="3.40.50.300">
    <property type="entry name" value="P-loop containing nucleotide triphosphate hydrolases"/>
    <property type="match status" value="1"/>
</dbReference>
<evidence type="ECO:0000256" key="8">
    <source>
        <dbReference type="ARBA" id="ARBA00022958"/>
    </source>
</evidence>
<reference evidence="14 15" key="1">
    <citation type="journal article" date="2024" name="Nat. Commun.">
        <title>Phylogenomics reveals the evolutionary origins of lichenization in chlorophyte algae.</title>
        <authorList>
            <person name="Puginier C."/>
            <person name="Libourel C."/>
            <person name="Otte J."/>
            <person name="Skaloud P."/>
            <person name="Haon M."/>
            <person name="Grisel S."/>
            <person name="Petersen M."/>
            <person name="Berrin J.G."/>
            <person name="Delaux P.M."/>
            <person name="Dal Grande F."/>
            <person name="Keller J."/>
        </authorList>
    </citation>
    <scope>NUCLEOTIDE SEQUENCE [LARGE SCALE GENOMIC DNA]</scope>
    <source>
        <strain evidence="14 15">SAG 245.80</strain>
    </source>
</reference>
<comment type="caution">
    <text evidence="14">The sequence shown here is derived from an EMBL/GenBank/DDBJ whole genome shotgun (WGS) entry which is preliminary data.</text>
</comment>
<dbReference type="AlphaFoldDB" id="A0AAW1R0P9"/>
<evidence type="ECO:0000256" key="3">
    <source>
        <dbReference type="ARBA" id="ARBA00022694"/>
    </source>
</evidence>
<keyword evidence="8" id="KW-0630">Potassium</keyword>
<comment type="subcellular location">
    <subcellularLocation>
        <location evidence="1">Plastid</location>
        <location evidence="1">Chloroplast</location>
    </subcellularLocation>
</comment>
<dbReference type="Gene3D" id="1.20.120.430">
    <property type="entry name" value="tRNA modification GTPase MnmE domain 2"/>
    <property type="match status" value="1"/>
</dbReference>
<dbReference type="InterPro" id="IPR005225">
    <property type="entry name" value="Small_GTP-bd"/>
</dbReference>
<dbReference type="CDD" id="cd14858">
    <property type="entry name" value="TrmE_N"/>
    <property type="match status" value="1"/>
</dbReference>
<evidence type="ECO:0000256" key="6">
    <source>
        <dbReference type="ARBA" id="ARBA00022801"/>
    </source>
</evidence>
<dbReference type="InterPro" id="IPR018948">
    <property type="entry name" value="GTP-bd_TrmE_N"/>
</dbReference>
<dbReference type="GO" id="GO:0002098">
    <property type="term" value="P:tRNA wobble uridine modification"/>
    <property type="evidence" value="ECO:0007669"/>
    <property type="project" value="TreeGrafter"/>
</dbReference>
<evidence type="ECO:0008006" key="16">
    <source>
        <dbReference type="Google" id="ProtNLM"/>
    </source>
</evidence>
<keyword evidence="9 10" id="KW-0342">GTP-binding</keyword>
<dbReference type="NCBIfam" id="TIGR00450">
    <property type="entry name" value="mnmE_trmE_thdF"/>
    <property type="match status" value="1"/>
</dbReference>
<feature type="domain" description="GTP-binding protein TrmE N-terminal" evidence="12">
    <location>
        <begin position="43"/>
        <end position="172"/>
    </location>
</feature>